<dbReference type="PIRSF" id="PIRSF000445">
    <property type="entry name" value="4pyrrol_synth_GluRdtase"/>
    <property type="match status" value="1"/>
</dbReference>
<dbReference type="InterPro" id="IPR015895">
    <property type="entry name" value="4pyrrol_synth_GluRdtase_N"/>
</dbReference>
<keyword evidence="18" id="KW-1185">Reference proteome</keyword>
<dbReference type="InterPro" id="IPR018214">
    <property type="entry name" value="GluRdtase_CS"/>
</dbReference>
<evidence type="ECO:0000259" key="16">
    <source>
        <dbReference type="Pfam" id="PF05201"/>
    </source>
</evidence>
<dbReference type="FunFam" id="3.30.460.30:FF:000001">
    <property type="entry name" value="Glutamyl-tRNA reductase"/>
    <property type="match status" value="1"/>
</dbReference>
<accession>A0A6I3IHM3</accession>
<comment type="caution">
    <text evidence="17">The sequence shown here is derived from an EMBL/GenBank/DDBJ whole genome shotgun (WGS) entry which is preliminary data.</text>
</comment>
<evidence type="ECO:0000256" key="7">
    <source>
        <dbReference type="ARBA" id="ARBA00047464"/>
    </source>
</evidence>
<dbReference type="GO" id="GO:0050661">
    <property type="term" value="F:NADP binding"/>
    <property type="evidence" value="ECO:0007669"/>
    <property type="project" value="InterPro"/>
</dbReference>
<dbReference type="SUPFAM" id="SSF69742">
    <property type="entry name" value="Glutamyl tRNA-reductase catalytic, N-terminal domain"/>
    <property type="match status" value="1"/>
</dbReference>
<comment type="pathway">
    <text evidence="1 8 13">Porphyrin-containing compound metabolism; protoporphyrin-IX biosynthesis; 5-aminolevulinate from L-glutamyl-tRNA(Glu): step 1/2.</text>
</comment>
<comment type="subunit">
    <text evidence="8">Homodimer.</text>
</comment>
<dbReference type="Pfam" id="PF01488">
    <property type="entry name" value="Shikimate_DH"/>
    <property type="match status" value="1"/>
</dbReference>
<keyword evidence="5 8" id="KW-0560">Oxidoreductase</keyword>
<feature type="domain" description="Tetrapyrrole biosynthesis glutamyl-tRNA reductase dimerisation" evidence="14">
    <location>
        <begin position="319"/>
        <end position="418"/>
    </location>
</feature>
<comment type="function">
    <text evidence="8">Catalyzes the NADPH-dependent reduction of glutamyl-tRNA(Glu) to glutamate 1-semialdehyde (GSA).</text>
</comment>
<evidence type="ECO:0000256" key="8">
    <source>
        <dbReference type="HAMAP-Rule" id="MF_00087"/>
    </source>
</evidence>
<evidence type="ECO:0000256" key="13">
    <source>
        <dbReference type="RuleBase" id="RU000584"/>
    </source>
</evidence>
<feature type="binding site" evidence="8 10">
    <location>
        <position position="109"/>
    </location>
    <ligand>
        <name>substrate</name>
    </ligand>
</feature>
<reference evidence="17 18" key="1">
    <citation type="submission" date="2019-11" db="EMBL/GenBank/DDBJ databases">
        <title>Whole genome sequencing identifies a novel species of the genus Arsenicicoccus isolated from human blood.</title>
        <authorList>
            <person name="Jeong J.H."/>
            <person name="Kweon O.J."/>
            <person name="Kim H.R."/>
            <person name="Kim T.-H."/>
            <person name="Ha S.-M."/>
            <person name="Lee M.-K."/>
        </authorList>
    </citation>
    <scope>NUCLEOTIDE SEQUENCE [LARGE SCALE GENOMIC DNA]</scope>
    <source>
        <strain evidence="17 18">MKL-02</strain>
    </source>
</reference>
<dbReference type="AlphaFoldDB" id="A0A6I3IHM3"/>
<feature type="active site" description="Nucleophile" evidence="8 9">
    <location>
        <position position="50"/>
    </location>
</feature>
<dbReference type="InterPro" id="IPR036343">
    <property type="entry name" value="GluRdtase_N_sf"/>
</dbReference>
<evidence type="ECO:0000256" key="5">
    <source>
        <dbReference type="ARBA" id="ARBA00023002"/>
    </source>
</evidence>
<keyword evidence="4 8" id="KW-0521">NADP</keyword>
<dbReference type="Gene3D" id="3.40.50.720">
    <property type="entry name" value="NAD(P)-binding Rossmann-like Domain"/>
    <property type="match status" value="1"/>
</dbReference>
<evidence type="ECO:0000256" key="10">
    <source>
        <dbReference type="PIRSR" id="PIRSR000445-2"/>
    </source>
</evidence>
<dbReference type="EMBL" id="WLVL01000048">
    <property type="protein sequence ID" value="MTB73227.1"/>
    <property type="molecule type" value="Genomic_DNA"/>
</dbReference>
<evidence type="ECO:0000256" key="2">
    <source>
        <dbReference type="ARBA" id="ARBA00005916"/>
    </source>
</evidence>
<feature type="domain" description="Quinate/shikimate 5-dehydrogenase/glutamyl-tRNA reductase" evidence="15">
    <location>
        <begin position="171"/>
        <end position="303"/>
    </location>
</feature>
<dbReference type="HAMAP" id="MF_00087">
    <property type="entry name" value="Glu_tRNA_reductase"/>
    <property type="match status" value="1"/>
</dbReference>
<dbReference type="Proteomes" id="UP000431092">
    <property type="component" value="Unassembled WGS sequence"/>
</dbReference>
<dbReference type="InterPro" id="IPR015896">
    <property type="entry name" value="4pyrrol_synth_GluRdtase_dimer"/>
</dbReference>
<keyword evidence="6 8" id="KW-0627">Porphyrin biosynthesis</keyword>
<dbReference type="UniPathway" id="UPA00251">
    <property type="reaction ID" value="UER00316"/>
</dbReference>
<dbReference type="SUPFAM" id="SSF51735">
    <property type="entry name" value="NAD(P)-binding Rossmann-fold domains"/>
    <property type="match status" value="1"/>
</dbReference>
<dbReference type="InterPro" id="IPR036291">
    <property type="entry name" value="NAD(P)-bd_dom_sf"/>
</dbReference>
<evidence type="ECO:0000313" key="17">
    <source>
        <dbReference type="EMBL" id="MTB73227.1"/>
    </source>
</evidence>
<dbReference type="Pfam" id="PF05201">
    <property type="entry name" value="GlutR_N"/>
    <property type="match status" value="1"/>
</dbReference>
<comment type="catalytic activity">
    <reaction evidence="7 8 13">
        <text>(S)-4-amino-5-oxopentanoate + tRNA(Glu) + NADP(+) = L-glutamyl-tRNA(Glu) + NADPH + H(+)</text>
        <dbReference type="Rhea" id="RHEA:12344"/>
        <dbReference type="Rhea" id="RHEA-COMP:9663"/>
        <dbReference type="Rhea" id="RHEA-COMP:9680"/>
        <dbReference type="ChEBI" id="CHEBI:15378"/>
        <dbReference type="ChEBI" id="CHEBI:57501"/>
        <dbReference type="ChEBI" id="CHEBI:57783"/>
        <dbReference type="ChEBI" id="CHEBI:58349"/>
        <dbReference type="ChEBI" id="CHEBI:78442"/>
        <dbReference type="ChEBI" id="CHEBI:78520"/>
        <dbReference type="EC" id="1.2.1.70"/>
    </reaction>
</comment>
<dbReference type="RefSeq" id="WP_311966734.1">
    <property type="nucleotide sequence ID" value="NZ_WLVL01000048.1"/>
</dbReference>
<evidence type="ECO:0000256" key="4">
    <source>
        <dbReference type="ARBA" id="ARBA00022857"/>
    </source>
</evidence>
<dbReference type="InterPro" id="IPR006151">
    <property type="entry name" value="Shikm_DH/Glu-tRNA_Rdtase"/>
</dbReference>
<evidence type="ECO:0000256" key="1">
    <source>
        <dbReference type="ARBA" id="ARBA00005059"/>
    </source>
</evidence>
<comment type="miscellaneous">
    <text evidence="8">During catalysis, the active site Cys acts as a nucleophile attacking the alpha-carbonyl group of tRNA-bound glutamate with the formation of a thioester intermediate between enzyme and glutamate, and the concomitant release of tRNA(Glu). The thioester intermediate is finally reduced by direct hydride transfer from NADPH, to form the product GSA.</text>
</comment>
<dbReference type="SUPFAM" id="SSF69075">
    <property type="entry name" value="Glutamyl tRNA-reductase dimerization domain"/>
    <property type="match status" value="1"/>
</dbReference>
<evidence type="ECO:0000259" key="14">
    <source>
        <dbReference type="Pfam" id="PF00745"/>
    </source>
</evidence>
<dbReference type="CDD" id="cd05213">
    <property type="entry name" value="NAD_bind_Glutamyl_tRNA_reduct"/>
    <property type="match status" value="1"/>
</dbReference>
<dbReference type="Gene3D" id="3.30.460.30">
    <property type="entry name" value="Glutamyl-tRNA reductase, N-terminal domain"/>
    <property type="match status" value="1"/>
</dbReference>
<proteinExistence type="inferred from homology"/>
<dbReference type="Pfam" id="PF00745">
    <property type="entry name" value="GlutR_dimer"/>
    <property type="match status" value="1"/>
</dbReference>
<organism evidence="17 18">
    <name type="scientific">Arsenicicoccus cauae</name>
    <dbReference type="NCBI Taxonomy" id="2663847"/>
    <lineage>
        <taxon>Bacteria</taxon>
        <taxon>Bacillati</taxon>
        <taxon>Actinomycetota</taxon>
        <taxon>Actinomycetes</taxon>
        <taxon>Micrococcales</taxon>
        <taxon>Intrasporangiaceae</taxon>
        <taxon>Arsenicicoccus</taxon>
    </lineage>
</organism>
<comment type="domain">
    <text evidence="8">Possesses an unusual extended V-shaped dimeric structure with each monomer consisting of three distinct domains arranged along a curved 'spinal' alpha-helix. The N-terminal catalytic domain specifically recognizes the glutamate moiety of the substrate. The second domain is the NADPH-binding domain, and the third C-terminal domain is responsible for dimerization.</text>
</comment>
<feature type="site" description="Important for activity" evidence="8 12">
    <location>
        <position position="99"/>
    </location>
</feature>
<evidence type="ECO:0000256" key="6">
    <source>
        <dbReference type="ARBA" id="ARBA00023244"/>
    </source>
</evidence>
<feature type="binding site" evidence="8 10">
    <location>
        <position position="120"/>
    </location>
    <ligand>
        <name>substrate</name>
    </ligand>
</feature>
<feature type="domain" description="Glutamyl-tRNA reductase N-terminal" evidence="16">
    <location>
        <begin position="6"/>
        <end position="156"/>
    </location>
</feature>
<evidence type="ECO:0000259" key="15">
    <source>
        <dbReference type="Pfam" id="PF01488"/>
    </source>
</evidence>
<dbReference type="PANTHER" id="PTHR43013:SF1">
    <property type="entry name" value="GLUTAMYL-TRNA REDUCTASE"/>
    <property type="match status" value="1"/>
</dbReference>
<dbReference type="InterPro" id="IPR036453">
    <property type="entry name" value="GluRdtase_dimer_dom_sf"/>
</dbReference>
<comment type="similarity">
    <text evidence="2 8 13">Belongs to the glutamyl-tRNA reductase family.</text>
</comment>
<dbReference type="NCBIfam" id="NF000744">
    <property type="entry name" value="PRK00045.1-3"/>
    <property type="match status" value="1"/>
</dbReference>
<dbReference type="PROSITE" id="PS00747">
    <property type="entry name" value="GLUTR"/>
    <property type="match status" value="1"/>
</dbReference>
<dbReference type="InterPro" id="IPR000343">
    <property type="entry name" value="4pyrrol_synth_GluRdtase"/>
</dbReference>
<name>A0A6I3IHM3_9MICO</name>
<feature type="binding site" evidence="8 10">
    <location>
        <begin position="49"/>
        <end position="52"/>
    </location>
    <ligand>
        <name>substrate</name>
    </ligand>
</feature>
<evidence type="ECO:0000256" key="12">
    <source>
        <dbReference type="PIRSR" id="PIRSR000445-4"/>
    </source>
</evidence>
<evidence type="ECO:0000256" key="11">
    <source>
        <dbReference type="PIRSR" id="PIRSR000445-3"/>
    </source>
</evidence>
<protein>
    <recommendedName>
        <fullName evidence="3 8">Glutamyl-tRNA reductase</fullName>
        <shortName evidence="8">GluTR</shortName>
        <ecNumber evidence="3 8">1.2.1.70</ecNumber>
    </recommendedName>
</protein>
<feature type="binding site" evidence="8 11">
    <location>
        <begin position="189"/>
        <end position="194"/>
    </location>
    <ligand>
        <name>NADP(+)</name>
        <dbReference type="ChEBI" id="CHEBI:58349"/>
    </ligand>
</feature>
<dbReference type="PANTHER" id="PTHR43013">
    <property type="entry name" value="GLUTAMYL-TRNA REDUCTASE"/>
    <property type="match status" value="1"/>
</dbReference>
<dbReference type="GO" id="GO:0008883">
    <property type="term" value="F:glutamyl-tRNA reductase activity"/>
    <property type="evidence" value="ECO:0007669"/>
    <property type="project" value="UniProtKB-UniRule"/>
</dbReference>
<sequence length="442" mass="47489">MTLLVIGLSHRSAPIDLLERTTLGEDRARTLRSVLATSQQLREVLVVTTCNRTEVYADVVTFHGGVGEISQALADVTEVDAPVLRDHLYVHHEDRAVSHAFSVACGLDSMAIGESQILGQLRSSLRTAQSCDEVGPELNALFQRALRVGKRAHTETELDDVSLSLVSAGLEEAERHVGPLTERSVLVIGAGAMSALSVATLTRSGAAEVIIANRTQAKAEHLARAYAARTVAWEERVAALVSADVVVTCTGASGRIVGRDLAEQVAAARHHRPQAYVDLALPLDVDPSVGEVEGVQVVGLSRLGEIMARDGMVPAQVQQVRDLVVEEVAAYLAARRVQAVAPTLTALRSRARAVVDAELERLDTRTPEMDEATRKQVALTVHRVVEKILHTPTVRVKEMADKDVTGSYAEALHRLFDLDPHTVAAVSAANVEPPVEIGHQDA</sequence>
<dbReference type="EC" id="1.2.1.70" evidence="3 8"/>
<evidence type="ECO:0000256" key="9">
    <source>
        <dbReference type="PIRSR" id="PIRSR000445-1"/>
    </source>
</evidence>
<dbReference type="NCBIfam" id="TIGR01035">
    <property type="entry name" value="hemA"/>
    <property type="match status" value="1"/>
</dbReference>
<dbReference type="GO" id="GO:0019353">
    <property type="term" value="P:protoporphyrinogen IX biosynthetic process from glutamate"/>
    <property type="evidence" value="ECO:0007669"/>
    <property type="project" value="TreeGrafter"/>
</dbReference>
<evidence type="ECO:0000313" key="18">
    <source>
        <dbReference type="Proteomes" id="UP000431092"/>
    </source>
</evidence>
<gene>
    <name evidence="8" type="primary">hemA</name>
    <name evidence="17" type="ORF">GGG17_14895</name>
</gene>
<feature type="binding site" evidence="8 10">
    <location>
        <begin position="114"/>
        <end position="116"/>
    </location>
    <ligand>
        <name>substrate</name>
    </ligand>
</feature>
<evidence type="ECO:0000256" key="3">
    <source>
        <dbReference type="ARBA" id="ARBA00012970"/>
    </source>
</evidence>